<proteinExistence type="predicted"/>
<feature type="region of interest" description="Disordered" evidence="1">
    <location>
        <begin position="1"/>
        <end position="32"/>
    </location>
</feature>
<organism evidence="2">
    <name type="scientific">Arundo donax</name>
    <name type="common">Giant reed</name>
    <name type="synonym">Donax arundinaceus</name>
    <dbReference type="NCBI Taxonomy" id="35708"/>
    <lineage>
        <taxon>Eukaryota</taxon>
        <taxon>Viridiplantae</taxon>
        <taxon>Streptophyta</taxon>
        <taxon>Embryophyta</taxon>
        <taxon>Tracheophyta</taxon>
        <taxon>Spermatophyta</taxon>
        <taxon>Magnoliopsida</taxon>
        <taxon>Liliopsida</taxon>
        <taxon>Poales</taxon>
        <taxon>Poaceae</taxon>
        <taxon>PACMAD clade</taxon>
        <taxon>Arundinoideae</taxon>
        <taxon>Arundineae</taxon>
        <taxon>Arundo</taxon>
    </lineage>
</organism>
<evidence type="ECO:0000256" key="1">
    <source>
        <dbReference type="SAM" id="MobiDB-lite"/>
    </source>
</evidence>
<protein>
    <submittedName>
        <fullName evidence="2">Uncharacterized protein</fullName>
    </submittedName>
</protein>
<sequence length="32" mass="3406">MSQCQENGQVLPLASPPEASDPPDQLCLARPI</sequence>
<reference evidence="2" key="2">
    <citation type="journal article" date="2015" name="Data Brief">
        <title>Shoot transcriptome of the giant reed, Arundo donax.</title>
        <authorList>
            <person name="Barrero R.A."/>
            <person name="Guerrero F.D."/>
            <person name="Moolhuijzen P."/>
            <person name="Goolsby J.A."/>
            <person name="Tidwell J."/>
            <person name="Bellgard S.E."/>
            <person name="Bellgard M.I."/>
        </authorList>
    </citation>
    <scope>NUCLEOTIDE SEQUENCE</scope>
    <source>
        <tissue evidence="2">Shoot tissue taken approximately 20 cm above the soil surface</tissue>
    </source>
</reference>
<reference evidence="2" key="1">
    <citation type="submission" date="2014-09" db="EMBL/GenBank/DDBJ databases">
        <authorList>
            <person name="Magalhaes I.L.F."/>
            <person name="Oliveira U."/>
            <person name="Santos F.R."/>
            <person name="Vidigal T.H.D.A."/>
            <person name="Brescovit A.D."/>
            <person name="Santos A.J."/>
        </authorList>
    </citation>
    <scope>NUCLEOTIDE SEQUENCE</scope>
    <source>
        <tissue evidence="2">Shoot tissue taken approximately 20 cm above the soil surface</tissue>
    </source>
</reference>
<name>A0A0A9FNE2_ARUDO</name>
<dbReference type="EMBL" id="GBRH01188078">
    <property type="protein sequence ID" value="JAE09818.1"/>
    <property type="molecule type" value="Transcribed_RNA"/>
</dbReference>
<dbReference type="AlphaFoldDB" id="A0A0A9FNE2"/>
<accession>A0A0A9FNE2</accession>
<evidence type="ECO:0000313" key="2">
    <source>
        <dbReference type="EMBL" id="JAE09818.1"/>
    </source>
</evidence>